<dbReference type="Pfam" id="PF02214">
    <property type="entry name" value="BTB_2"/>
    <property type="match status" value="1"/>
</dbReference>
<feature type="non-terminal residue" evidence="2">
    <location>
        <position position="1"/>
    </location>
</feature>
<evidence type="ECO:0000259" key="1">
    <source>
        <dbReference type="Pfam" id="PF02214"/>
    </source>
</evidence>
<dbReference type="GO" id="GO:0051260">
    <property type="term" value="P:protein homooligomerization"/>
    <property type="evidence" value="ECO:0007669"/>
    <property type="project" value="InterPro"/>
</dbReference>
<reference evidence="2 3" key="1">
    <citation type="submission" date="2018-02" db="EMBL/GenBank/DDBJ databases">
        <title>The genomes of Aspergillus section Nigri reveals drivers in fungal speciation.</title>
        <authorList>
            <consortium name="DOE Joint Genome Institute"/>
            <person name="Vesth T.C."/>
            <person name="Nybo J."/>
            <person name="Theobald S."/>
            <person name="Brandl J."/>
            <person name="Frisvad J.C."/>
            <person name="Nielsen K.F."/>
            <person name="Lyhne E.K."/>
            <person name="Kogle M.E."/>
            <person name="Kuo A."/>
            <person name="Riley R."/>
            <person name="Clum A."/>
            <person name="Nolan M."/>
            <person name="Lipzen A."/>
            <person name="Salamov A."/>
            <person name="Henrissat B."/>
            <person name="Wiebenga A."/>
            <person name="De vries R.P."/>
            <person name="Grigoriev I.V."/>
            <person name="Mortensen U.H."/>
            <person name="Andersen M.R."/>
            <person name="Baker S.E."/>
        </authorList>
    </citation>
    <scope>NUCLEOTIDE SEQUENCE [LARGE SCALE GENOMIC DNA]</scope>
    <source>
        <strain evidence="2 3">CBS 707.79</strain>
    </source>
</reference>
<evidence type="ECO:0000313" key="2">
    <source>
        <dbReference type="EMBL" id="PYH88283.1"/>
    </source>
</evidence>
<dbReference type="VEuPathDB" id="FungiDB:BO71DRAFT_281091"/>
<gene>
    <name evidence="2" type="ORF">BO71DRAFT_281091</name>
</gene>
<proteinExistence type="predicted"/>
<dbReference type="InterPro" id="IPR011333">
    <property type="entry name" value="SKP1/BTB/POZ_sf"/>
</dbReference>
<keyword evidence="3" id="KW-1185">Reference proteome</keyword>
<dbReference type="Gene3D" id="3.30.710.10">
    <property type="entry name" value="Potassium Channel Kv1.1, Chain A"/>
    <property type="match status" value="1"/>
</dbReference>
<dbReference type="InterPro" id="IPR003131">
    <property type="entry name" value="T1-type_BTB"/>
</dbReference>
<sequence>ESAYFTSLLSGKWQPPPPDGKYFIDSDPDLFEHMLRYLRRGISPLFYDRNTGHDYNKYLAVLEEARYFMIPVLESWLEKEYEDVVTIKVEGLDTTELNDYSETLRGDADVTHEIHFGTRERDACPARIDSHMDGRRPCNAHCLIYRGRVPVEVHKAPYVRLVRISRHVQFDMTKC</sequence>
<dbReference type="AlphaFoldDB" id="A0A319DB75"/>
<dbReference type="STRING" id="1448320.A0A319DB75"/>
<evidence type="ECO:0000313" key="3">
    <source>
        <dbReference type="Proteomes" id="UP000247810"/>
    </source>
</evidence>
<feature type="domain" description="Potassium channel tetramerisation-type BTB" evidence="1">
    <location>
        <begin position="18"/>
        <end position="71"/>
    </location>
</feature>
<dbReference type="Proteomes" id="UP000247810">
    <property type="component" value="Unassembled WGS sequence"/>
</dbReference>
<organism evidence="2 3">
    <name type="scientific">Aspergillus ellipticus CBS 707.79</name>
    <dbReference type="NCBI Taxonomy" id="1448320"/>
    <lineage>
        <taxon>Eukaryota</taxon>
        <taxon>Fungi</taxon>
        <taxon>Dikarya</taxon>
        <taxon>Ascomycota</taxon>
        <taxon>Pezizomycotina</taxon>
        <taxon>Eurotiomycetes</taxon>
        <taxon>Eurotiomycetidae</taxon>
        <taxon>Eurotiales</taxon>
        <taxon>Aspergillaceae</taxon>
        <taxon>Aspergillus</taxon>
        <taxon>Aspergillus subgen. Circumdati</taxon>
    </lineage>
</organism>
<accession>A0A319DB75</accession>
<dbReference type="SUPFAM" id="SSF54695">
    <property type="entry name" value="POZ domain"/>
    <property type="match status" value="1"/>
</dbReference>
<feature type="non-terminal residue" evidence="2">
    <location>
        <position position="175"/>
    </location>
</feature>
<dbReference type="OrthoDB" id="2414723at2759"/>
<dbReference type="EMBL" id="KZ826109">
    <property type="protein sequence ID" value="PYH88283.1"/>
    <property type="molecule type" value="Genomic_DNA"/>
</dbReference>
<protein>
    <recommendedName>
        <fullName evidence="1">Potassium channel tetramerisation-type BTB domain-containing protein</fullName>
    </recommendedName>
</protein>
<name>A0A319DB75_9EURO</name>